<dbReference type="AlphaFoldDB" id="A0AAD3TRH3"/>
<gene>
    <name evidence="5" type="ORF">CspeluHIS016_0203940</name>
</gene>
<evidence type="ECO:0000313" key="5">
    <source>
        <dbReference type="EMBL" id="GMK55338.1"/>
    </source>
</evidence>
<evidence type="ECO:0008006" key="7">
    <source>
        <dbReference type="Google" id="ProtNLM"/>
    </source>
</evidence>
<dbReference type="GO" id="GO:0019216">
    <property type="term" value="P:regulation of lipid metabolic process"/>
    <property type="evidence" value="ECO:0007669"/>
    <property type="project" value="TreeGrafter"/>
</dbReference>
<name>A0AAD3TRH3_9TREE</name>
<feature type="compositionally biased region" description="Low complexity" evidence="4">
    <location>
        <begin position="206"/>
        <end position="218"/>
    </location>
</feature>
<dbReference type="Proteomes" id="UP001222932">
    <property type="component" value="Unassembled WGS sequence"/>
</dbReference>
<organism evidence="5 6">
    <name type="scientific">Cutaneotrichosporon spelunceum</name>
    <dbReference type="NCBI Taxonomy" id="1672016"/>
    <lineage>
        <taxon>Eukaryota</taxon>
        <taxon>Fungi</taxon>
        <taxon>Dikarya</taxon>
        <taxon>Basidiomycota</taxon>
        <taxon>Agaricomycotina</taxon>
        <taxon>Tremellomycetes</taxon>
        <taxon>Trichosporonales</taxon>
        <taxon>Trichosporonaceae</taxon>
        <taxon>Cutaneotrichosporon</taxon>
    </lineage>
</organism>
<evidence type="ECO:0000256" key="2">
    <source>
        <dbReference type="ARBA" id="ARBA00023054"/>
    </source>
</evidence>
<keyword evidence="6" id="KW-1185">Reference proteome</keyword>
<evidence type="ECO:0000256" key="3">
    <source>
        <dbReference type="SAM" id="Coils"/>
    </source>
</evidence>
<dbReference type="EMBL" id="BTCM01000002">
    <property type="protein sequence ID" value="GMK55338.1"/>
    <property type="molecule type" value="Genomic_DNA"/>
</dbReference>
<proteinExistence type="inferred from homology"/>
<reference evidence="5" key="2">
    <citation type="submission" date="2023-06" db="EMBL/GenBank/DDBJ databases">
        <authorList>
            <person name="Kobayashi Y."/>
            <person name="Kayamori A."/>
            <person name="Aoki K."/>
            <person name="Shiwa Y."/>
            <person name="Fujita N."/>
            <person name="Sugita T."/>
            <person name="Iwasaki W."/>
            <person name="Tanaka N."/>
            <person name="Takashima M."/>
        </authorList>
    </citation>
    <scope>NUCLEOTIDE SEQUENCE</scope>
    <source>
        <strain evidence="5">HIS016</strain>
    </source>
</reference>
<sequence>MASVKIFSLAVKTLAKPIASTIKQQAVTHESFRKVCVNFAQMMHRTEARMRMGLLNEGATNIKPLNEAKAVQNGASLIAETFLFALGAGLVLGETYRSSRKNVKRRDLVAERLDDLEEAVEKMNKDGMHDLQELQDRSDALEKALKTVVDNGLRAGWLGLGHADSEVQRIIGQLPGQPFALRKRDGTAEGETETVDAEEAAVAQVALASASASAPAETPVEHGHGGSTNGTT</sequence>
<comment type="similarity">
    <text evidence="1">Belongs to the OPA3 family.</text>
</comment>
<keyword evidence="2 3" id="KW-0175">Coiled coil</keyword>
<accession>A0AAD3TRH3</accession>
<comment type="caution">
    <text evidence="5">The sequence shown here is derived from an EMBL/GenBank/DDBJ whole genome shotgun (WGS) entry which is preliminary data.</text>
</comment>
<reference evidence="5" key="1">
    <citation type="journal article" date="2023" name="BMC Genomics">
        <title>Chromosome-level genome assemblies of Cutaneotrichosporon spp. (Trichosporonales, Basidiomycota) reveal imbalanced evolution between nucleotide sequences and chromosome synteny.</title>
        <authorList>
            <person name="Kobayashi Y."/>
            <person name="Kayamori A."/>
            <person name="Aoki K."/>
            <person name="Shiwa Y."/>
            <person name="Matsutani M."/>
            <person name="Fujita N."/>
            <person name="Sugita T."/>
            <person name="Iwasaki W."/>
            <person name="Tanaka N."/>
            <person name="Takashima M."/>
        </authorList>
    </citation>
    <scope>NUCLEOTIDE SEQUENCE</scope>
    <source>
        <strain evidence="5">HIS016</strain>
    </source>
</reference>
<dbReference type="PANTHER" id="PTHR12499:SF0">
    <property type="entry name" value="OPTIC ATROPHY 3 PROTEIN"/>
    <property type="match status" value="1"/>
</dbReference>
<feature type="coiled-coil region" evidence="3">
    <location>
        <begin position="106"/>
        <end position="151"/>
    </location>
</feature>
<dbReference type="Pfam" id="PF07047">
    <property type="entry name" value="OPA3"/>
    <property type="match status" value="1"/>
</dbReference>
<dbReference type="PANTHER" id="PTHR12499">
    <property type="entry name" value="OPTIC ATROPHY 3 PROTEIN OPA3"/>
    <property type="match status" value="1"/>
</dbReference>
<dbReference type="GO" id="GO:0005739">
    <property type="term" value="C:mitochondrion"/>
    <property type="evidence" value="ECO:0007669"/>
    <property type="project" value="TreeGrafter"/>
</dbReference>
<feature type="region of interest" description="Disordered" evidence="4">
    <location>
        <begin position="206"/>
        <end position="232"/>
    </location>
</feature>
<protein>
    <recommendedName>
        <fullName evidence="7">OPA3-domain-containing protein</fullName>
    </recommendedName>
</protein>
<evidence type="ECO:0000256" key="4">
    <source>
        <dbReference type="SAM" id="MobiDB-lite"/>
    </source>
</evidence>
<evidence type="ECO:0000313" key="6">
    <source>
        <dbReference type="Proteomes" id="UP001222932"/>
    </source>
</evidence>
<dbReference type="InterPro" id="IPR010754">
    <property type="entry name" value="OPA3-like"/>
</dbReference>
<evidence type="ECO:0000256" key="1">
    <source>
        <dbReference type="ARBA" id="ARBA00007584"/>
    </source>
</evidence>